<gene>
    <name evidence="5" type="ORF">GCM10020369_59760</name>
</gene>
<keyword evidence="3" id="KW-0804">Transcription</keyword>
<dbReference type="Pfam" id="PF12833">
    <property type="entry name" value="HTH_18"/>
    <property type="match status" value="1"/>
</dbReference>
<dbReference type="SUPFAM" id="SSF46689">
    <property type="entry name" value="Homeodomain-like"/>
    <property type="match status" value="1"/>
</dbReference>
<accession>A0ABP6T5B8</accession>
<evidence type="ECO:0000313" key="6">
    <source>
        <dbReference type="Proteomes" id="UP001501676"/>
    </source>
</evidence>
<sequence>MLHAPSTATELVLSVCSPGEPELVALGPRTRALYYRPNAEPLAPRFRLTAGQARAVVGVPLTELADRVVPLSELPAIDAGQLVIRWFDVPGEPGTALGPYLAATAPDAERETRWVRAAADRLVGTAGRPPAGVAAVADDLGVSERHLRNRFAAAVGVSPKHYARIERVRRLLGRIGSAPWARLATEAGFYDQSHLGREFRQLMGVPPGAFAAGHTPPPKGCSTATSD</sequence>
<protein>
    <submittedName>
        <fullName evidence="5">AraC family transcriptional regulator</fullName>
    </submittedName>
</protein>
<evidence type="ECO:0000259" key="4">
    <source>
        <dbReference type="PROSITE" id="PS01124"/>
    </source>
</evidence>
<dbReference type="Proteomes" id="UP001501676">
    <property type="component" value="Unassembled WGS sequence"/>
</dbReference>
<feature type="domain" description="HTH araC/xylS-type" evidence="4">
    <location>
        <begin position="116"/>
        <end position="213"/>
    </location>
</feature>
<dbReference type="PANTHER" id="PTHR46796">
    <property type="entry name" value="HTH-TYPE TRANSCRIPTIONAL ACTIVATOR RHAS-RELATED"/>
    <property type="match status" value="1"/>
</dbReference>
<keyword evidence="2" id="KW-0238">DNA-binding</keyword>
<evidence type="ECO:0000256" key="1">
    <source>
        <dbReference type="ARBA" id="ARBA00023015"/>
    </source>
</evidence>
<dbReference type="EMBL" id="BAAAYN010000043">
    <property type="protein sequence ID" value="GAA3393600.1"/>
    <property type="molecule type" value="Genomic_DNA"/>
</dbReference>
<reference evidence="6" key="1">
    <citation type="journal article" date="2019" name="Int. J. Syst. Evol. Microbiol.">
        <title>The Global Catalogue of Microorganisms (GCM) 10K type strain sequencing project: providing services to taxonomists for standard genome sequencing and annotation.</title>
        <authorList>
            <consortium name="The Broad Institute Genomics Platform"/>
            <consortium name="The Broad Institute Genome Sequencing Center for Infectious Disease"/>
            <person name="Wu L."/>
            <person name="Ma J."/>
        </authorList>
    </citation>
    <scope>NUCLEOTIDE SEQUENCE [LARGE SCALE GENOMIC DNA]</scope>
    <source>
        <strain evidence="6">JCM 9458</strain>
    </source>
</reference>
<evidence type="ECO:0000313" key="5">
    <source>
        <dbReference type="EMBL" id="GAA3393600.1"/>
    </source>
</evidence>
<dbReference type="InterPro" id="IPR018060">
    <property type="entry name" value="HTH_AraC"/>
</dbReference>
<dbReference type="RefSeq" id="WP_345731580.1">
    <property type="nucleotide sequence ID" value="NZ_BAAAYN010000043.1"/>
</dbReference>
<keyword evidence="1" id="KW-0805">Transcription regulation</keyword>
<organism evidence="5 6">
    <name type="scientific">Cryptosporangium minutisporangium</name>
    <dbReference type="NCBI Taxonomy" id="113569"/>
    <lineage>
        <taxon>Bacteria</taxon>
        <taxon>Bacillati</taxon>
        <taxon>Actinomycetota</taxon>
        <taxon>Actinomycetes</taxon>
        <taxon>Cryptosporangiales</taxon>
        <taxon>Cryptosporangiaceae</taxon>
        <taxon>Cryptosporangium</taxon>
    </lineage>
</organism>
<name>A0ABP6T5B8_9ACTN</name>
<evidence type="ECO:0000256" key="2">
    <source>
        <dbReference type="ARBA" id="ARBA00023125"/>
    </source>
</evidence>
<keyword evidence="6" id="KW-1185">Reference proteome</keyword>
<proteinExistence type="predicted"/>
<dbReference type="PANTHER" id="PTHR46796:SF15">
    <property type="entry name" value="BLL1074 PROTEIN"/>
    <property type="match status" value="1"/>
</dbReference>
<dbReference type="SMART" id="SM00342">
    <property type="entry name" value="HTH_ARAC"/>
    <property type="match status" value="1"/>
</dbReference>
<dbReference type="InterPro" id="IPR050204">
    <property type="entry name" value="AraC_XylS_family_regulators"/>
</dbReference>
<dbReference type="InterPro" id="IPR009057">
    <property type="entry name" value="Homeodomain-like_sf"/>
</dbReference>
<evidence type="ECO:0000256" key="3">
    <source>
        <dbReference type="ARBA" id="ARBA00023163"/>
    </source>
</evidence>
<dbReference type="Gene3D" id="1.10.10.60">
    <property type="entry name" value="Homeodomain-like"/>
    <property type="match status" value="1"/>
</dbReference>
<comment type="caution">
    <text evidence="5">The sequence shown here is derived from an EMBL/GenBank/DDBJ whole genome shotgun (WGS) entry which is preliminary data.</text>
</comment>
<dbReference type="PROSITE" id="PS01124">
    <property type="entry name" value="HTH_ARAC_FAMILY_2"/>
    <property type="match status" value="1"/>
</dbReference>